<sequence length="379" mass="43691">MLQYFSMVEISNQTVTSGNFVRTVFFPLFVFFWICLEGCFTTSVMSRQYWAGQYAQDTAPFLKEQILEIKEFYLSKNAFVFLVKTGRYNLEQDGIQSFAEKTICIPIRSGDNGFYPRQIELYLRPDSDHCTEVDLTPKLKFELEEIPELSNGIWIRELDLFLTRKSGLISDMNPFPDPDQFGRALYDQRKKVRISPPSLRFLEGKNVTSAFLFYEGYNLHLGLLLDSNQVIRFGNGPRSLYRKADGEPLWLTMDQISKKDLEYLEIRKLQLPKSERTFAVLQEKFDPKSSTWKLESKIYRIKTLPPNYLDGVIFRAEPLNLSRIPKSGGGWYALLYPISVPLDIVTSPLQLISILILGFDGHLWLWNCLLGGSCKTALG</sequence>
<organism evidence="2 4">
    <name type="scientific">Leptospira perolatii</name>
    <dbReference type="NCBI Taxonomy" id="2023191"/>
    <lineage>
        <taxon>Bacteria</taxon>
        <taxon>Pseudomonadati</taxon>
        <taxon>Spirochaetota</taxon>
        <taxon>Spirochaetia</taxon>
        <taxon>Leptospirales</taxon>
        <taxon>Leptospiraceae</taxon>
        <taxon>Leptospira</taxon>
    </lineage>
</organism>
<comment type="caution">
    <text evidence="2">The sequence shown here is derived from an EMBL/GenBank/DDBJ whole genome shotgun (WGS) entry which is preliminary data.</text>
</comment>
<dbReference type="EMBL" id="NPDY01000003">
    <property type="protein sequence ID" value="PJZ70566.1"/>
    <property type="molecule type" value="Genomic_DNA"/>
</dbReference>
<dbReference type="OrthoDB" id="320310at2"/>
<dbReference type="RefSeq" id="WP_100713134.1">
    <property type="nucleotide sequence ID" value="NZ_NPDY01000003.1"/>
</dbReference>
<proteinExistence type="predicted"/>
<evidence type="ECO:0000313" key="4">
    <source>
        <dbReference type="Proteomes" id="UP000231990"/>
    </source>
</evidence>
<accession>A0A2M9ZQQ8</accession>
<evidence type="ECO:0000313" key="2">
    <source>
        <dbReference type="EMBL" id="PJZ74402.1"/>
    </source>
</evidence>
<keyword evidence="3" id="KW-1185">Reference proteome</keyword>
<evidence type="ECO:0000313" key="1">
    <source>
        <dbReference type="EMBL" id="PJZ70566.1"/>
    </source>
</evidence>
<evidence type="ECO:0000313" key="3">
    <source>
        <dbReference type="Proteomes" id="UP000231962"/>
    </source>
</evidence>
<name>A0A2M9ZQQ8_9LEPT</name>
<dbReference type="EMBL" id="NPDZ01000002">
    <property type="protein sequence ID" value="PJZ74402.1"/>
    <property type="molecule type" value="Genomic_DNA"/>
</dbReference>
<dbReference type="Proteomes" id="UP000231962">
    <property type="component" value="Unassembled WGS sequence"/>
</dbReference>
<dbReference type="Proteomes" id="UP000231990">
    <property type="component" value="Unassembled WGS sequence"/>
</dbReference>
<dbReference type="AlphaFoldDB" id="A0A2M9ZQQ8"/>
<gene>
    <name evidence="1" type="ORF">CH360_06160</name>
    <name evidence="2" type="ORF">CH373_05740</name>
</gene>
<reference evidence="3 4" key="1">
    <citation type="submission" date="2017-07" db="EMBL/GenBank/DDBJ databases">
        <title>Leptospira spp. isolated from tropical soils.</title>
        <authorList>
            <person name="Thibeaux R."/>
            <person name="Iraola G."/>
            <person name="Ferres I."/>
            <person name="Bierque E."/>
            <person name="Girault D."/>
            <person name="Soupe-Gilbert M.-E."/>
            <person name="Picardeau M."/>
            <person name="Goarant C."/>
        </authorList>
    </citation>
    <scope>NUCLEOTIDE SEQUENCE [LARGE SCALE GENOMIC DNA]</scope>
    <source>
        <strain evidence="2 4">FH1-B-B1</strain>
        <strain evidence="1 3">FH1-B-C1</strain>
    </source>
</reference>
<protein>
    <submittedName>
        <fullName evidence="2">Uncharacterized protein</fullName>
    </submittedName>
</protein>